<dbReference type="Proteomes" id="UP000265520">
    <property type="component" value="Unassembled WGS sequence"/>
</dbReference>
<protein>
    <submittedName>
        <fullName evidence="1">Uncharacterized protein</fullName>
    </submittedName>
</protein>
<feature type="non-terminal residue" evidence="1">
    <location>
        <position position="8"/>
    </location>
</feature>
<evidence type="ECO:0000313" key="2">
    <source>
        <dbReference type="Proteomes" id="UP000265520"/>
    </source>
</evidence>
<name>A0A392TBS7_9FABA</name>
<comment type="caution">
    <text evidence="1">The sequence shown here is derived from an EMBL/GenBank/DDBJ whole genome shotgun (WGS) entry which is preliminary data.</text>
</comment>
<organism evidence="1 2">
    <name type="scientific">Trifolium medium</name>
    <dbReference type="NCBI Taxonomy" id="97028"/>
    <lineage>
        <taxon>Eukaryota</taxon>
        <taxon>Viridiplantae</taxon>
        <taxon>Streptophyta</taxon>
        <taxon>Embryophyta</taxon>
        <taxon>Tracheophyta</taxon>
        <taxon>Spermatophyta</taxon>
        <taxon>Magnoliopsida</taxon>
        <taxon>eudicotyledons</taxon>
        <taxon>Gunneridae</taxon>
        <taxon>Pentapetalae</taxon>
        <taxon>rosids</taxon>
        <taxon>fabids</taxon>
        <taxon>Fabales</taxon>
        <taxon>Fabaceae</taxon>
        <taxon>Papilionoideae</taxon>
        <taxon>50 kb inversion clade</taxon>
        <taxon>NPAAA clade</taxon>
        <taxon>Hologalegina</taxon>
        <taxon>IRL clade</taxon>
        <taxon>Trifolieae</taxon>
        <taxon>Trifolium</taxon>
    </lineage>
</organism>
<reference evidence="1 2" key="1">
    <citation type="journal article" date="2018" name="Front. Plant Sci.">
        <title>Red Clover (Trifolium pratense) and Zigzag Clover (T. medium) - A Picture of Genomic Similarities and Differences.</title>
        <authorList>
            <person name="Dluhosova J."/>
            <person name="Istvanek J."/>
            <person name="Nedelnik J."/>
            <person name="Repkova J."/>
        </authorList>
    </citation>
    <scope>NUCLEOTIDE SEQUENCE [LARGE SCALE GENOMIC DNA]</scope>
    <source>
        <strain evidence="2">cv. 10/8</strain>
        <tissue evidence="1">Leaf</tissue>
    </source>
</reference>
<evidence type="ECO:0000313" key="1">
    <source>
        <dbReference type="EMBL" id="MCI58603.1"/>
    </source>
</evidence>
<proteinExistence type="predicted"/>
<sequence length="8" mass="733">MLSAAAAV</sequence>
<dbReference type="EMBL" id="LXQA010549061">
    <property type="protein sequence ID" value="MCI58603.1"/>
    <property type="molecule type" value="Genomic_DNA"/>
</dbReference>
<accession>A0A392TBS7</accession>
<keyword evidence="2" id="KW-1185">Reference proteome</keyword>